<gene>
    <name evidence="4" type="ORF">P4G45_01940</name>
    <name evidence="5" type="ORF">P8936_01910</name>
</gene>
<dbReference type="InterPro" id="IPR002818">
    <property type="entry name" value="DJ-1/PfpI"/>
</dbReference>
<name>A0AAU7D7Y2_9BACT</name>
<dbReference type="SUPFAM" id="SSF52317">
    <property type="entry name" value="Class I glutamine amidotransferase-like"/>
    <property type="match status" value="1"/>
</dbReference>
<dbReference type="RefSeq" id="WP_348268016.1">
    <property type="nucleotide sequence ID" value="NZ_CP121194.1"/>
</dbReference>
<protein>
    <submittedName>
        <fullName evidence="5">Helix-turn-helix domain-containing protein</fullName>
    </submittedName>
</protein>
<reference evidence="5" key="1">
    <citation type="submission" date="2023-03" db="EMBL/GenBank/DDBJ databases">
        <title>Edaphobacter sp.</title>
        <authorList>
            <person name="Huber K.J."/>
            <person name="Papendorf J."/>
            <person name="Pilke C."/>
            <person name="Bunk B."/>
            <person name="Sproeer C."/>
            <person name="Pester M."/>
        </authorList>
    </citation>
    <scope>NUCLEOTIDE SEQUENCE</scope>
    <source>
        <strain evidence="4">DSM 109919</strain>
        <strain evidence="5">DSM 109920</strain>
    </source>
</reference>
<dbReference type="PANTHER" id="PTHR43130:SF3">
    <property type="entry name" value="HTH-TYPE TRANSCRIPTIONAL REGULATOR RV1931C"/>
    <property type="match status" value="1"/>
</dbReference>
<organism evidence="5">
    <name type="scientific">Edaphobacter paludis</name>
    <dbReference type="NCBI Taxonomy" id="3035702"/>
    <lineage>
        <taxon>Bacteria</taxon>
        <taxon>Pseudomonadati</taxon>
        <taxon>Acidobacteriota</taxon>
        <taxon>Terriglobia</taxon>
        <taxon>Terriglobales</taxon>
        <taxon>Acidobacteriaceae</taxon>
        <taxon>Edaphobacter</taxon>
    </lineage>
</organism>
<dbReference type="PANTHER" id="PTHR43130">
    <property type="entry name" value="ARAC-FAMILY TRANSCRIPTIONAL REGULATOR"/>
    <property type="match status" value="1"/>
</dbReference>
<evidence type="ECO:0000313" key="5">
    <source>
        <dbReference type="EMBL" id="XBH13939.1"/>
    </source>
</evidence>
<sequence length="349" mass="38979">MANSNQASAVINLFEPQRVPVYVVLPPRTLLLNVAGPLEVLRRANQEQTKMRFDVSYVAAAAAVNTSIGLTLADLDSLPDELPLTAIIVVIGNVDQVMKDPERFRTSVEDEQEKVIVEWLRRVIRPEHKLITLCSGALLAGRAGLLNHRMCTTHNVDCDELEALAPRAKVLRNRLYVKDGNLYSSAGVTAGVDLMLHVLHELTEIQCVLAVARYLVIHLQRSGSDPQLSPWLEGRNHMHPVVHRVQDAIGSDPTRPWTRAQLAKIAGASGRHLSRLFHEHTGMAIVDYRNRLRVAIAKELLNQSQLDMENIAEKAGFESTRQLRRAWSRVFATSPRQARPPKVNVQRVA</sequence>
<dbReference type="PROSITE" id="PS01124">
    <property type="entry name" value="HTH_ARAC_FAMILY_2"/>
    <property type="match status" value="1"/>
</dbReference>
<accession>A0AAU7D7Y2</accession>
<dbReference type="InterPro" id="IPR009057">
    <property type="entry name" value="Homeodomain-like_sf"/>
</dbReference>
<keyword evidence="2" id="KW-0804">Transcription</keyword>
<feature type="domain" description="HTH araC/xylS-type" evidence="3">
    <location>
        <begin position="243"/>
        <end position="341"/>
    </location>
</feature>
<dbReference type="EMBL" id="CP121194">
    <property type="protein sequence ID" value="XBH10510.1"/>
    <property type="molecule type" value="Genomic_DNA"/>
</dbReference>
<accession>A0AAU7CYZ3</accession>
<dbReference type="GO" id="GO:0043565">
    <property type="term" value="F:sequence-specific DNA binding"/>
    <property type="evidence" value="ECO:0007669"/>
    <property type="project" value="InterPro"/>
</dbReference>
<dbReference type="SUPFAM" id="SSF46689">
    <property type="entry name" value="Homeodomain-like"/>
    <property type="match status" value="2"/>
</dbReference>
<dbReference type="InterPro" id="IPR018060">
    <property type="entry name" value="HTH_AraC"/>
</dbReference>
<dbReference type="Gene3D" id="3.40.50.880">
    <property type="match status" value="1"/>
</dbReference>
<dbReference type="Pfam" id="PF01965">
    <property type="entry name" value="DJ-1_PfpI"/>
    <property type="match status" value="1"/>
</dbReference>
<dbReference type="InterPro" id="IPR029062">
    <property type="entry name" value="Class_I_gatase-like"/>
</dbReference>
<dbReference type="Gene3D" id="1.10.10.60">
    <property type="entry name" value="Homeodomain-like"/>
    <property type="match status" value="2"/>
</dbReference>
<dbReference type="InterPro" id="IPR052158">
    <property type="entry name" value="INH-QAR"/>
</dbReference>
<dbReference type="EMBL" id="CP121195">
    <property type="protein sequence ID" value="XBH13939.1"/>
    <property type="molecule type" value="Genomic_DNA"/>
</dbReference>
<dbReference type="Pfam" id="PF12833">
    <property type="entry name" value="HTH_18"/>
    <property type="match status" value="1"/>
</dbReference>
<dbReference type="SMART" id="SM00342">
    <property type="entry name" value="HTH_ARAC"/>
    <property type="match status" value="1"/>
</dbReference>
<keyword evidence="1" id="KW-0805">Transcription regulation</keyword>
<evidence type="ECO:0000313" key="4">
    <source>
        <dbReference type="EMBL" id="XBH10510.1"/>
    </source>
</evidence>
<dbReference type="KEGG" id="epl:P4G45_01940"/>
<dbReference type="GO" id="GO:0003700">
    <property type="term" value="F:DNA-binding transcription factor activity"/>
    <property type="evidence" value="ECO:0007669"/>
    <property type="project" value="InterPro"/>
</dbReference>
<evidence type="ECO:0000256" key="2">
    <source>
        <dbReference type="ARBA" id="ARBA00023163"/>
    </source>
</evidence>
<proteinExistence type="predicted"/>
<evidence type="ECO:0000256" key="1">
    <source>
        <dbReference type="ARBA" id="ARBA00023015"/>
    </source>
</evidence>
<dbReference type="AlphaFoldDB" id="A0AAU7D7Y2"/>
<evidence type="ECO:0000259" key="3">
    <source>
        <dbReference type="PROSITE" id="PS01124"/>
    </source>
</evidence>